<keyword evidence="1" id="KW-0812">Transmembrane</keyword>
<dbReference type="Pfam" id="PF04020">
    <property type="entry name" value="Phage_holin_4_2"/>
    <property type="match status" value="1"/>
</dbReference>
<protein>
    <submittedName>
        <fullName evidence="2">Phage holin family protein</fullName>
    </submittedName>
</protein>
<dbReference type="PANTHER" id="PTHR37309:SF1">
    <property type="entry name" value="SLR0284 PROTEIN"/>
    <property type="match status" value="1"/>
</dbReference>
<reference evidence="2 3" key="1">
    <citation type="submission" date="2023-12" db="EMBL/GenBank/DDBJ databases">
        <title>Baltic Sea Cyanobacteria.</title>
        <authorList>
            <person name="Delbaje E."/>
            <person name="Fewer D.P."/>
            <person name="Shishido T.K."/>
        </authorList>
    </citation>
    <scope>NUCLEOTIDE SEQUENCE [LARGE SCALE GENOMIC DNA]</scope>
    <source>
        <strain evidence="2 3">CCNP 1315</strain>
    </source>
</reference>
<organism evidence="2 3">
    <name type="scientific">Limnoraphis robusta CCNP1315</name>
    <dbReference type="NCBI Taxonomy" id="3110306"/>
    <lineage>
        <taxon>Bacteria</taxon>
        <taxon>Bacillati</taxon>
        <taxon>Cyanobacteriota</taxon>
        <taxon>Cyanophyceae</taxon>
        <taxon>Oscillatoriophycideae</taxon>
        <taxon>Oscillatoriales</taxon>
        <taxon>Sirenicapillariaceae</taxon>
        <taxon>Limnoraphis</taxon>
    </lineage>
</organism>
<keyword evidence="3" id="KW-1185">Reference proteome</keyword>
<feature type="transmembrane region" description="Helical" evidence="1">
    <location>
        <begin position="44"/>
        <end position="63"/>
    </location>
</feature>
<dbReference type="PANTHER" id="PTHR37309">
    <property type="entry name" value="SLR0284 PROTEIN"/>
    <property type="match status" value="1"/>
</dbReference>
<dbReference type="RefSeq" id="WP_323272919.1">
    <property type="nucleotide sequence ID" value="NZ_JAYGHT010000002.1"/>
</dbReference>
<evidence type="ECO:0000256" key="1">
    <source>
        <dbReference type="SAM" id="Phobius"/>
    </source>
</evidence>
<keyword evidence="1" id="KW-1133">Transmembrane helix</keyword>
<keyword evidence="1" id="KW-0472">Membrane</keyword>
<feature type="transmembrane region" description="Helical" evidence="1">
    <location>
        <begin position="106"/>
        <end position="128"/>
    </location>
</feature>
<comment type="caution">
    <text evidence="2">The sequence shown here is derived from an EMBL/GenBank/DDBJ whole genome shotgun (WGS) entry which is preliminary data.</text>
</comment>
<feature type="transmembrane region" description="Helical" evidence="1">
    <location>
        <begin position="70"/>
        <end position="94"/>
    </location>
</feature>
<accession>A0ABU5TRI0</accession>
<feature type="transmembrane region" description="Helical" evidence="1">
    <location>
        <begin position="21"/>
        <end position="38"/>
    </location>
</feature>
<sequence length="137" mass="14764">MNIFEKFERESEIIMMALRSLLPLLATALSLLVVDIIFPGVNLATFPAALIAAASIGAVNWAVRPVVQVLSLPVNIVTLGGFSLIVNGLCFWLASVAVPGFQVSGILSFILGPVILSFVNTLLTNYFVERYPEANLE</sequence>
<proteinExistence type="predicted"/>
<name>A0ABU5TRI0_9CYAN</name>
<dbReference type="InterPro" id="IPR007165">
    <property type="entry name" value="Phage_holin_4_2"/>
</dbReference>
<dbReference type="Proteomes" id="UP001301728">
    <property type="component" value="Unassembled WGS sequence"/>
</dbReference>
<gene>
    <name evidence="2" type="ORF">VB854_01030</name>
</gene>
<dbReference type="EMBL" id="JAYGHT010000002">
    <property type="protein sequence ID" value="MEA5517522.1"/>
    <property type="molecule type" value="Genomic_DNA"/>
</dbReference>
<evidence type="ECO:0000313" key="3">
    <source>
        <dbReference type="Proteomes" id="UP001301728"/>
    </source>
</evidence>
<evidence type="ECO:0000313" key="2">
    <source>
        <dbReference type="EMBL" id="MEA5517522.1"/>
    </source>
</evidence>